<feature type="domain" description="Polymerase/histidinol phosphatase N-terminal" evidence="1">
    <location>
        <begin position="6"/>
        <end position="72"/>
    </location>
</feature>
<dbReference type="InterPro" id="IPR004013">
    <property type="entry name" value="PHP_dom"/>
</dbReference>
<evidence type="ECO:0000259" key="1">
    <source>
        <dbReference type="SMART" id="SM00481"/>
    </source>
</evidence>
<dbReference type="PANTHER" id="PTHR42924:SF3">
    <property type="entry name" value="POLYMERASE_HISTIDINOL PHOSPHATASE N-TERMINAL DOMAIN-CONTAINING PROTEIN"/>
    <property type="match status" value="1"/>
</dbReference>
<dbReference type="InterPro" id="IPR016195">
    <property type="entry name" value="Pol/histidinol_Pase-like"/>
</dbReference>
<reference evidence="2 3" key="1">
    <citation type="submission" date="2024-02" db="EMBL/GenBank/DDBJ databases">
        <title>Bacterial strain from lacustrine sediment.</title>
        <authorList>
            <person name="Petit C."/>
            <person name="Fadhlaoui K."/>
        </authorList>
    </citation>
    <scope>NUCLEOTIDE SEQUENCE [LARGE SCALE GENOMIC DNA]</scope>
    <source>
        <strain evidence="2 3">IPX-CK</strain>
    </source>
</reference>
<dbReference type="InterPro" id="IPR052018">
    <property type="entry name" value="PHP_domain"/>
</dbReference>
<sequence>MAKEIIDLHMHSYYSDDGEYTPTTLVQKCKECGITIMSITDHNCVRAVSEGQPAAKDTGIRFLPGIEIDCTFQDVNLHVLGYGIDYTNDDFYLLEKNIQEQQKQASRQMLLFTQKLGFHITENDMVELAENNYWKDCWTGEMFAELLLARPEYNDHPLLSPYRSDGARGDNPYVNFYWDYYSQGKVCYAKIIYPSLMQIIKIIHNSGGIAVLAHPGINLQNRHELLHPILKTGLDGIESFSSYHDAPAAEYFLNKCREFHLLPTCGSDFHGKTKPAIRIGQINCTIDTEEIATLLNSYFPQVN</sequence>
<dbReference type="RefSeq" id="WP_342756996.1">
    <property type="nucleotide sequence ID" value="NZ_CP146256.1"/>
</dbReference>
<accession>A0ABZ3ET28</accession>
<dbReference type="SMART" id="SM00481">
    <property type="entry name" value="POLIIIAc"/>
    <property type="match status" value="1"/>
</dbReference>
<dbReference type="Gene3D" id="3.20.20.140">
    <property type="entry name" value="Metal-dependent hydrolases"/>
    <property type="match status" value="1"/>
</dbReference>
<evidence type="ECO:0000313" key="3">
    <source>
        <dbReference type="Proteomes" id="UP001451571"/>
    </source>
</evidence>
<dbReference type="CDD" id="cd07438">
    <property type="entry name" value="PHP_HisPPase_AMP"/>
    <property type="match status" value="1"/>
</dbReference>
<name>A0ABZ3ET28_9FIRM</name>
<dbReference type="Pfam" id="PF02811">
    <property type="entry name" value="PHP"/>
    <property type="match status" value="1"/>
</dbReference>
<dbReference type="SUPFAM" id="SSF89550">
    <property type="entry name" value="PHP domain-like"/>
    <property type="match status" value="1"/>
</dbReference>
<dbReference type="Proteomes" id="UP001451571">
    <property type="component" value="Chromosome"/>
</dbReference>
<organism evidence="2 3">
    <name type="scientific">Kineothrix sedimenti</name>
    <dbReference type="NCBI Taxonomy" id="3123317"/>
    <lineage>
        <taxon>Bacteria</taxon>
        <taxon>Bacillati</taxon>
        <taxon>Bacillota</taxon>
        <taxon>Clostridia</taxon>
        <taxon>Lachnospirales</taxon>
        <taxon>Lachnospiraceae</taxon>
        <taxon>Kineothrix</taxon>
    </lineage>
</organism>
<gene>
    <name evidence="2" type="ORF">V6984_18065</name>
</gene>
<dbReference type="InterPro" id="IPR003141">
    <property type="entry name" value="Pol/His_phosphatase_N"/>
</dbReference>
<dbReference type="PANTHER" id="PTHR42924">
    <property type="entry name" value="EXONUCLEASE"/>
    <property type="match status" value="1"/>
</dbReference>
<protein>
    <submittedName>
        <fullName evidence="2">PHP domain-containing protein</fullName>
    </submittedName>
</protein>
<keyword evidence="3" id="KW-1185">Reference proteome</keyword>
<proteinExistence type="predicted"/>
<evidence type="ECO:0000313" key="2">
    <source>
        <dbReference type="EMBL" id="XAH73388.1"/>
    </source>
</evidence>
<dbReference type="EMBL" id="CP146256">
    <property type="protein sequence ID" value="XAH73388.1"/>
    <property type="molecule type" value="Genomic_DNA"/>
</dbReference>
<dbReference type="Gene3D" id="1.10.150.650">
    <property type="match status" value="1"/>
</dbReference>